<organism evidence="1 2">
    <name type="scientific">Pleurodeles waltl</name>
    <name type="common">Iberian ribbed newt</name>
    <dbReference type="NCBI Taxonomy" id="8319"/>
    <lineage>
        <taxon>Eukaryota</taxon>
        <taxon>Metazoa</taxon>
        <taxon>Chordata</taxon>
        <taxon>Craniata</taxon>
        <taxon>Vertebrata</taxon>
        <taxon>Euteleostomi</taxon>
        <taxon>Amphibia</taxon>
        <taxon>Batrachia</taxon>
        <taxon>Caudata</taxon>
        <taxon>Salamandroidea</taxon>
        <taxon>Salamandridae</taxon>
        <taxon>Pleurodelinae</taxon>
        <taxon>Pleurodeles</taxon>
    </lineage>
</organism>
<keyword evidence="2" id="KW-1185">Reference proteome</keyword>
<proteinExistence type="predicted"/>
<comment type="caution">
    <text evidence="1">The sequence shown here is derived from an EMBL/GenBank/DDBJ whole genome shotgun (WGS) entry which is preliminary data.</text>
</comment>
<dbReference type="AlphaFoldDB" id="A0AAV7L515"/>
<name>A0AAV7L515_PLEWA</name>
<reference evidence="1" key="1">
    <citation type="journal article" date="2022" name="bioRxiv">
        <title>Sequencing and chromosome-scale assembly of the giantPleurodeles waltlgenome.</title>
        <authorList>
            <person name="Brown T."/>
            <person name="Elewa A."/>
            <person name="Iarovenko S."/>
            <person name="Subramanian E."/>
            <person name="Araus A.J."/>
            <person name="Petzold A."/>
            <person name="Susuki M."/>
            <person name="Suzuki K.-i.T."/>
            <person name="Hayashi T."/>
            <person name="Toyoda A."/>
            <person name="Oliveira C."/>
            <person name="Osipova E."/>
            <person name="Leigh N.D."/>
            <person name="Simon A."/>
            <person name="Yun M.H."/>
        </authorList>
    </citation>
    <scope>NUCLEOTIDE SEQUENCE</scope>
    <source>
        <strain evidence="1">20211129_DDA</strain>
        <tissue evidence="1">Liver</tissue>
    </source>
</reference>
<gene>
    <name evidence="1" type="ORF">NDU88_006128</name>
</gene>
<dbReference type="EMBL" id="JANPWB010000016">
    <property type="protein sequence ID" value="KAJ1086004.1"/>
    <property type="molecule type" value="Genomic_DNA"/>
</dbReference>
<sequence length="68" mass="7541">MRWALKSCEAQGHGPLRTQELRIIRTRSVVHSNAVVHKDTMRNALKICGSHGHVHSALKSYVSQGHSA</sequence>
<evidence type="ECO:0000313" key="2">
    <source>
        <dbReference type="Proteomes" id="UP001066276"/>
    </source>
</evidence>
<protein>
    <submittedName>
        <fullName evidence="1">Uncharacterized protein</fullName>
    </submittedName>
</protein>
<evidence type="ECO:0000313" key="1">
    <source>
        <dbReference type="EMBL" id="KAJ1086004.1"/>
    </source>
</evidence>
<accession>A0AAV7L515</accession>
<dbReference type="Proteomes" id="UP001066276">
    <property type="component" value="Chromosome 12"/>
</dbReference>